<evidence type="ECO:0000313" key="6">
    <source>
        <dbReference type="Proteomes" id="UP001152797"/>
    </source>
</evidence>
<dbReference type="Gene3D" id="3.80.10.10">
    <property type="entry name" value="Ribonuclease Inhibitor"/>
    <property type="match status" value="1"/>
</dbReference>
<dbReference type="EMBL" id="CAMXCT010003907">
    <property type="protein sequence ID" value="CAI4006864.1"/>
    <property type="molecule type" value="Genomic_DNA"/>
</dbReference>
<dbReference type="SUPFAM" id="SSF52047">
    <property type="entry name" value="RNI-like"/>
    <property type="match status" value="1"/>
</dbReference>
<organism evidence="4">
    <name type="scientific">Cladocopium goreaui</name>
    <dbReference type="NCBI Taxonomy" id="2562237"/>
    <lineage>
        <taxon>Eukaryota</taxon>
        <taxon>Sar</taxon>
        <taxon>Alveolata</taxon>
        <taxon>Dinophyceae</taxon>
        <taxon>Suessiales</taxon>
        <taxon>Symbiodiniaceae</taxon>
        <taxon>Cladocopium</taxon>
    </lineage>
</organism>
<reference evidence="5 6" key="2">
    <citation type="submission" date="2024-05" db="EMBL/GenBank/DDBJ databases">
        <authorList>
            <person name="Chen Y."/>
            <person name="Shah S."/>
            <person name="Dougan E. K."/>
            <person name="Thang M."/>
            <person name="Chan C."/>
        </authorList>
    </citation>
    <scope>NUCLEOTIDE SEQUENCE [LARGE SCALE GENOMIC DNA]</scope>
</reference>
<dbReference type="Pfam" id="PF00560">
    <property type="entry name" value="LRR_1"/>
    <property type="match status" value="1"/>
</dbReference>
<dbReference type="InterPro" id="IPR003591">
    <property type="entry name" value="Leu-rich_rpt_typical-subtyp"/>
</dbReference>
<dbReference type="OrthoDB" id="427790at2759"/>
<dbReference type="SMART" id="SM00364">
    <property type="entry name" value="LRR_BAC"/>
    <property type="match status" value="3"/>
</dbReference>
<dbReference type="GO" id="GO:0005737">
    <property type="term" value="C:cytoplasm"/>
    <property type="evidence" value="ECO:0007669"/>
    <property type="project" value="TreeGrafter"/>
</dbReference>
<dbReference type="PANTHER" id="PTHR48051:SF1">
    <property type="entry name" value="RAS SUPPRESSOR PROTEIN 1"/>
    <property type="match status" value="1"/>
</dbReference>
<evidence type="ECO:0000256" key="2">
    <source>
        <dbReference type="ARBA" id="ARBA00022737"/>
    </source>
</evidence>
<evidence type="ECO:0000256" key="3">
    <source>
        <dbReference type="SAM" id="MobiDB-lite"/>
    </source>
</evidence>
<dbReference type="Pfam" id="PF12799">
    <property type="entry name" value="LRR_4"/>
    <property type="match status" value="1"/>
</dbReference>
<dbReference type="AlphaFoldDB" id="A0A9P1D9X1"/>
<dbReference type="Pfam" id="PF13855">
    <property type="entry name" value="LRR_8"/>
    <property type="match status" value="1"/>
</dbReference>
<evidence type="ECO:0000313" key="4">
    <source>
        <dbReference type="EMBL" id="CAI4006864.1"/>
    </source>
</evidence>
<feature type="compositionally biased region" description="Low complexity" evidence="3">
    <location>
        <begin position="320"/>
        <end position="330"/>
    </location>
</feature>
<proteinExistence type="predicted"/>
<dbReference type="Proteomes" id="UP001152797">
    <property type="component" value="Unassembled WGS sequence"/>
</dbReference>
<comment type="caution">
    <text evidence="4">The sequence shown here is derived from an EMBL/GenBank/DDBJ whole genome shotgun (WGS) entry which is preliminary data.</text>
</comment>
<gene>
    <name evidence="4" type="ORF">C1SCF055_LOCUS32464</name>
</gene>
<protein>
    <submittedName>
        <fullName evidence="4">Uncharacterized protein</fullName>
    </submittedName>
</protein>
<dbReference type="PROSITE" id="PS51450">
    <property type="entry name" value="LRR"/>
    <property type="match status" value="3"/>
</dbReference>
<accession>A0A9P1D9X1</accession>
<name>A0A9P1D9X1_9DINO</name>
<dbReference type="SMART" id="SM00369">
    <property type="entry name" value="LRR_TYP"/>
    <property type="match status" value="5"/>
</dbReference>
<keyword evidence="2" id="KW-0677">Repeat</keyword>
<dbReference type="EMBL" id="CAMXCT020003907">
    <property type="protein sequence ID" value="CAL1160239.1"/>
    <property type="molecule type" value="Genomic_DNA"/>
</dbReference>
<keyword evidence="1" id="KW-0433">Leucine-rich repeat</keyword>
<feature type="non-terminal residue" evidence="4">
    <location>
        <position position="1"/>
    </location>
</feature>
<dbReference type="PANTHER" id="PTHR48051">
    <property type="match status" value="1"/>
</dbReference>
<dbReference type="InterPro" id="IPR001611">
    <property type="entry name" value="Leu-rich_rpt"/>
</dbReference>
<dbReference type="InterPro" id="IPR032675">
    <property type="entry name" value="LRR_dom_sf"/>
</dbReference>
<keyword evidence="6" id="KW-1185">Reference proteome</keyword>
<dbReference type="InterPro" id="IPR050216">
    <property type="entry name" value="LRR_domain-containing"/>
</dbReference>
<feature type="non-terminal residue" evidence="4">
    <location>
        <position position="339"/>
    </location>
</feature>
<evidence type="ECO:0000256" key="1">
    <source>
        <dbReference type="ARBA" id="ARBA00022614"/>
    </source>
</evidence>
<reference evidence="4" key="1">
    <citation type="submission" date="2022-10" db="EMBL/GenBank/DDBJ databases">
        <authorList>
            <person name="Chen Y."/>
            <person name="Dougan E. K."/>
            <person name="Chan C."/>
            <person name="Rhodes N."/>
            <person name="Thang M."/>
        </authorList>
    </citation>
    <scope>NUCLEOTIDE SEQUENCE</scope>
</reference>
<sequence>GLAQHLTRVALLGNPLRTLRPELLRGGAEALKKFLRTRLEPDLAPASASTASSAFLVELRSAQGTGQLTLAERQLTALPPLPRSLKLLDVSSNHLTSGTLMSSLREVDVLQCLRAKKNRLGGTGGDTQLVPMLVSLQGLQELDLSHNGLSHLGAWQGVSAPSLTFLDLSSNGLTEISGLCDLLDACPKLQELRLRQCSLSSIDILTALRKSHRLQTLDLEENRLSSLPAELLRALPSLKTLLLANNDLRSSLPSEFGHWESLQVVTLTGNPLKALRQSLLAKGWAAVAMHLRNFGNVEVPPPAPDSAVERQPRPLSTGQAAHAPRAAHVASQVEKLHEG</sequence>
<dbReference type="EMBL" id="CAMXCT030003907">
    <property type="protein sequence ID" value="CAL4794176.1"/>
    <property type="molecule type" value="Genomic_DNA"/>
</dbReference>
<dbReference type="PRINTS" id="PR00019">
    <property type="entry name" value="LEURICHRPT"/>
</dbReference>
<dbReference type="InterPro" id="IPR025875">
    <property type="entry name" value="Leu-rich_rpt_4"/>
</dbReference>
<feature type="region of interest" description="Disordered" evidence="3">
    <location>
        <begin position="300"/>
        <end position="339"/>
    </location>
</feature>
<evidence type="ECO:0000313" key="5">
    <source>
        <dbReference type="EMBL" id="CAL4794176.1"/>
    </source>
</evidence>